<evidence type="ECO:0000313" key="2">
    <source>
        <dbReference type="Proteomes" id="UP000007264"/>
    </source>
</evidence>
<keyword evidence="2" id="KW-1185">Reference proteome</keyword>
<evidence type="ECO:0000313" key="1">
    <source>
        <dbReference type="EMBL" id="EIE24306.1"/>
    </source>
</evidence>
<comment type="caution">
    <text evidence="1">The sequence shown here is derived from an EMBL/GenBank/DDBJ whole genome shotgun (WGS) entry which is preliminary data.</text>
</comment>
<protein>
    <submittedName>
        <fullName evidence="1">Uncharacterized protein</fullName>
    </submittedName>
</protein>
<dbReference type="Proteomes" id="UP000007264">
    <property type="component" value="Unassembled WGS sequence"/>
</dbReference>
<proteinExistence type="predicted"/>
<dbReference type="AlphaFoldDB" id="I0Z0Y7"/>
<dbReference type="RefSeq" id="XP_005648850.1">
    <property type="nucleotide sequence ID" value="XM_005648793.1"/>
</dbReference>
<name>I0Z0Y7_COCSC</name>
<accession>I0Z0Y7</accession>
<gene>
    <name evidence="1" type="ORF">COCSUDRAFT_62807</name>
</gene>
<dbReference type="EMBL" id="AGSI01000006">
    <property type="protein sequence ID" value="EIE24306.1"/>
    <property type="molecule type" value="Genomic_DNA"/>
</dbReference>
<sequence>MVQLDLVRARYDSECPLDLGRLIVGEVNELLKIDNRRLNPGLTAIVELQTSNDALTA</sequence>
<reference evidence="1 2" key="1">
    <citation type="journal article" date="2012" name="Genome Biol.">
        <title>The genome of the polar eukaryotic microalga coccomyxa subellipsoidea reveals traits of cold adaptation.</title>
        <authorList>
            <person name="Blanc G."/>
            <person name="Agarkova I."/>
            <person name="Grimwood J."/>
            <person name="Kuo A."/>
            <person name="Brueggeman A."/>
            <person name="Dunigan D."/>
            <person name="Gurnon J."/>
            <person name="Ladunga I."/>
            <person name="Lindquist E."/>
            <person name="Lucas S."/>
            <person name="Pangilinan J."/>
            <person name="Proschold T."/>
            <person name="Salamov A."/>
            <person name="Schmutz J."/>
            <person name="Weeks D."/>
            <person name="Yamada T."/>
            <person name="Claverie J.M."/>
            <person name="Grigoriev I."/>
            <person name="Van Etten J."/>
            <person name="Lomsadze A."/>
            <person name="Borodovsky M."/>
        </authorList>
    </citation>
    <scope>NUCLEOTIDE SEQUENCE [LARGE SCALE GENOMIC DNA]</scope>
    <source>
        <strain evidence="1 2">C-169</strain>
    </source>
</reference>
<dbReference type="GeneID" id="17042304"/>
<dbReference type="KEGG" id="csl:COCSUDRAFT_62807"/>
<organism evidence="1 2">
    <name type="scientific">Coccomyxa subellipsoidea (strain C-169)</name>
    <name type="common">Green microalga</name>
    <dbReference type="NCBI Taxonomy" id="574566"/>
    <lineage>
        <taxon>Eukaryota</taxon>
        <taxon>Viridiplantae</taxon>
        <taxon>Chlorophyta</taxon>
        <taxon>core chlorophytes</taxon>
        <taxon>Trebouxiophyceae</taxon>
        <taxon>Trebouxiophyceae incertae sedis</taxon>
        <taxon>Coccomyxaceae</taxon>
        <taxon>Coccomyxa</taxon>
        <taxon>Coccomyxa subellipsoidea</taxon>
    </lineage>
</organism>